<keyword evidence="5 8" id="KW-0812">Transmembrane</keyword>
<evidence type="ECO:0000256" key="2">
    <source>
        <dbReference type="ARBA" id="ARBA00008537"/>
    </source>
</evidence>
<evidence type="ECO:0000256" key="5">
    <source>
        <dbReference type="ARBA" id="ARBA00022692"/>
    </source>
</evidence>
<dbReference type="PANTHER" id="PTHR42718">
    <property type="entry name" value="MAJOR FACILITATOR SUPERFAMILY MULTIDRUG TRANSPORTER MFSC"/>
    <property type="match status" value="1"/>
</dbReference>
<evidence type="ECO:0000256" key="6">
    <source>
        <dbReference type="ARBA" id="ARBA00022989"/>
    </source>
</evidence>
<keyword evidence="4" id="KW-1003">Cell membrane</keyword>
<dbReference type="RefSeq" id="WP_231448675.1">
    <property type="nucleotide sequence ID" value="NZ_JAJOMB010000025.1"/>
</dbReference>
<feature type="transmembrane region" description="Helical" evidence="8">
    <location>
        <begin position="432"/>
        <end position="451"/>
    </location>
</feature>
<dbReference type="InterPro" id="IPR020846">
    <property type="entry name" value="MFS_dom"/>
</dbReference>
<feature type="transmembrane region" description="Helical" evidence="8">
    <location>
        <begin position="331"/>
        <end position="351"/>
    </location>
</feature>
<dbReference type="InterPro" id="IPR004638">
    <property type="entry name" value="EmrB-like"/>
</dbReference>
<feature type="domain" description="Major facilitator superfamily (MFS) profile" evidence="9">
    <location>
        <begin position="12"/>
        <end position="459"/>
    </location>
</feature>
<evidence type="ECO:0000259" key="9">
    <source>
        <dbReference type="PROSITE" id="PS50850"/>
    </source>
</evidence>
<dbReference type="InterPro" id="IPR036259">
    <property type="entry name" value="MFS_trans_sf"/>
</dbReference>
<evidence type="ECO:0000256" key="4">
    <source>
        <dbReference type="ARBA" id="ARBA00022475"/>
    </source>
</evidence>
<feature type="transmembrane region" description="Helical" evidence="8">
    <location>
        <begin position="197"/>
        <end position="217"/>
    </location>
</feature>
<dbReference type="Proteomes" id="UP001138997">
    <property type="component" value="Unassembled WGS sequence"/>
</dbReference>
<evidence type="ECO:0000313" key="10">
    <source>
        <dbReference type="EMBL" id="MCD5315854.1"/>
    </source>
</evidence>
<evidence type="ECO:0000256" key="3">
    <source>
        <dbReference type="ARBA" id="ARBA00022448"/>
    </source>
</evidence>
<dbReference type="PRINTS" id="PR01036">
    <property type="entry name" value="TCRTETB"/>
</dbReference>
<dbReference type="AlphaFoldDB" id="A0A9X1NL94"/>
<comment type="similarity">
    <text evidence="2">Belongs to the major facilitator superfamily. EmrB family.</text>
</comment>
<feature type="transmembrane region" description="Helical" evidence="8">
    <location>
        <begin position="302"/>
        <end position="324"/>
    </location>
</feature>
<feature type="transmembrane region" description="Helical" evidence="8">
    <location>
        <begin position="137"/>
        <end position="160"/>
    </location>
</feature>
<feature type="transmembrane region" description="Helical" evidence="8">
    <location>
        <begin position="267"/>
        <end position="290"/>
    </location>
</feature>
<dbReference type="Gene3D" id="1.20.1250.20">
    <property type="entry name" value="MFS general substrate transporter like domains"/>
    <property type="match status" value="1"/>
</dbReference>
<dbReference type="CDD" id="cd17503">
    <property type="entry name" value="MFS_LmrB_MDR_like"/>
    <property type="match status" value="1"/>
</dbReference>
<keyword evidence="7 8" id="KW-0472">Membrane</keyword>
<feature type="transmembrane region" description="Helical" evidence="8">
    <location>
        <begin position="403"/>
        <end position="420"/>
    </location>
</feature>
<feature type="transmembrane region" description="Helical" evidence="8">
    <location>
        <begin position="103"/>
        <end position="125"/>
    </location>
</feature>
<comment type="caution">
    <text evidence="10">The sequence shown here is derived from an EMBL/GenBank/DDBJ whole genome shotgun (WGS) entry which is preliminary data.</text>
</comment>
<evidence type="ECO:0000256" key="1">
    <source>
        <dbReference type="ARBA" id="ARBA00004651"/>
    </source>
</evidence>
<dbReference type="InterPro" id="IPR011701">
    <property type="entry name" value="MFS"/>
</dbReference>
<dbReference type="GO" id="GO:0005886">
    <property type="term" value="C:plasma membrane"/>
    <property type="evidence" value="ECO:0007669"/>
    <property type="project" value="UniProtKB-SubCell"/>
</dbReference>
<feature type="transmembrane region" description="Helical" evidence="8">
    <location>
        <begin position="229"/>
        <end position="246"/>
    </location>
</feature>
<evidence type="ECO:0000256" key="7">
    <source>
        <dbReference type="ARBA" id="ARBA00023136"/>
    </source>
</evidence>
<keyword evidence="11" id="KW-1185">Reference proteome</keyword>
<dbReference type="NCBIfam" id="TIGR00711">
    <property type="entry name" value="efflux_EmrB"/>
    <property type="match status" value="1"/>
</dbReference>
<gene>
    <name evidence="10" type="ORF">LR394_33670</name>
</gene>
<dbReference type="PROSITE" id="PS50850">
    <property type="entry name" value="MFS"/>
    <property type="match status" value="1"/>
</dbReference>
<proteinExistence type="inferred from homology"/>
<comment type="subcellular location">
    <subcellularLocation>
        <location evidence="1">Cell membrane</location>
        <topology evidence="1">Multi-pass membrane protein</topology>
    </subcellularLocation>
</comment>
<feature type="transmembrane region" description="Helical" evidence="8">
    <location>
        <begin position="78"/>
        <end position="97"/>
    </location>
</feature>
<organism evidence="10 11">
    <name type="scientific">Kineosporia babensis</name>
    <dbReference type="NCBI Taxonomy" id="499548"/>
    <lineage>
        <taxon>Bacteria</taxon>
        <taxon>Bacillati</taxon>
        <taxon>Actinomycetota</taxon>
        <taxon>Actinomycetes</taxon>
        <taxon>Kineosporiales</taxon>
        <taxon>Kineosporiaceae</taxon>
        <taxon>Kineosporia</taxon>
    </lineage>
</organism>
<feature type="transmembrane region" description="Helical" evidence="8">
    <location>
        <begin position="12"/>
        <end position="34"/>
    </location>
</feature>
<dbReference type="GO" id="GO:0022857">
    <property type="term" value="F:transmembrane transporter activity"/>
    <property type="evidence" value="ECO:0007669"/>
    <property type="project" value="InterPro"/>
</dbReference>
<name>A0A9X1NL94_9ACTN</name>
<feature type="transmembrane region" description="Helical" evidence="8">
    <location>
        <begin position="46"/>
        <end position="66"/>
    </location>
</feature>
<keyword evidence="6 8" id="KW-1133">Transmembrane helix</keyword>
<reference evidence="10" key="1">
    <citation type="submission" date="2021-11" db="EMBL/GenBank/DDBJ databases">
        <title>Streptomyces corallinus and Kineosporia corallina sp. nov., two new coral-derived marine actinobacteria.</title>
        <authorList>
            <person name="Buangrab K."/>
            <person name="Sutthacheep M."/>
            <person name="Yeemin T."/>
            <person name="Harunari E."/>
            <person name="Igarashi Y."/>
            <person name="Sripreechasak P."/>
            <person name="Kanchanasin P."/>
            <person name="Tanasupawat S."/>
            <person name="Phongsopitanun W."/>
        </authorList>
    </citation>
    <scope>NUCLEOTIDE SEQUENCE</scope>
    <source>
        <strain evidence="10">JCM 31032</strain>
    </source>
</reference>
<keyword evidence="3" id="KW-0813">Transport</keyword>
<dbReference type="PANTHER" id="PTHR42718:SF9">
    <property type="entry name" value="MAJOR FACILITATOR SUPERFAMILY MULTIDRUG TRANSPORTER MFSC"/>
    <property type="match status" value="1"/>
</dbReference>
<evidence type="ECO:0000313" key="11">
    <source>
        <dbReference type="Proteomes" id="UP001138997"/>
    </source>
</evidence>
<accession>A0A9X1NL94</accession>
<dbReference type="Pfam" id="PF07690">
    <property type="entry name" value="MFS_1"/>
    <property type="match status" value="1"/>
</dbReference>
<feature type="transmembrane region" description="Helical" evidence="8">
    <location>
        <begin position="357"/>
        <end position="382"/>
    </location>
</feature>
<sequence>MPRVQINQKIAVSVVFVSAMFMNILDATIVNVALPQMARDFGTTSTAIDSVAIAYMVSLAVFIPASGWLGDKFGARRVMLVAIAVFTLASALCGMADTLGQLVAFRILQGVGGGMLAPVGMAMLFRTFPPHERVRASSILTIPTALAPALGPVLGGLLVTHYSWPWVFWVNIPLGVAAIAFGLIFLREAPRENAGRFDLPGFVLCGLGLATFMFGVSEGPKRGWSSPEILATLIGGLAVLIIAVTVESRTAQPMVAVRLMGNRLLRSASLVTICASMAFLGTLYAISLYFQDGRGMDPLEAGLSVFPEAIGVMLGAQVASRFVFPRLGPRLTVSLGLTGVMLSCALLATLGTGSSLWLARLYMVTLGFAMSHVFVTSQAVAFATISPAQTGQASTLFNTIRQIGGAAGVAFLTTSMITVGTTTSTGEPNVDAYRVAFGVAAAFALLALGFAQTIRNDEALQATRTPATPAPTSPDTHATA</sequence>
<protein>
    <submittedName>
        <fullName evidence="10">DHA2 family efflux MFS transporter permease subunit</fullName>
    </submittedName>
</protein>
<dbReference type="Gene3D" id="1.20.1720.10">
    <property type="entry name" value="Multidrug resistance protein D"/>
    <property type="match status" value="1"/>
</dbReference>
<evidence type="ECO:0000256" key="8">
    <source>
        <dbReference type="SAM" id="Phobius"/>
    </source>
</evidence>
<dbReference type="SUPFAM" id="SSF103473">
    <property type="entry name" value="MFS general substrate transporter"/>
    <property type="match status" value="1"/>
</dbReference>
<feature type="transmembrane region" description="Helical" evidence="8">
    <location>
        <begin position="166"/>
        <end position="185"/>
    </location>
</feature>
<dbReference type="EMBL" id="JAJOMB010000025">
    <property type="protein sequence ID" value="MCD5315854.1"/>
    <property type="molecule type" value="Genomic_DNA"/>
</dbReference>